<dbReference type="NCBIfam" id="NF003315">
    <property type="entry name" value="PRK04323.1"/>
    <property type="match status" value="1"/>
</dbReference>
<dbReference type="Proteomes" id="UP000824136">
    <property type="component" value="Unassembled WGS sequence"/>
</dbReference>
<proteinExistence type="predicted"/>
<protein>
    <submittedName>
        <fullName evidence="1">DUF370 domain-containing protein</fullName>
    </submittedName>
</protein>
<dbReference type="InterPro" id="IPR007169">
    <property type="entry name" value="RemA-like"/>
</dbReference>
<evidence type="ECO:0000313" key="2">
    <source>
        <dbReference type="Proteomes" id="UP000824136"/>
    </source>
</evidence>
<reference evidence="1" key="1">
    <citation type="submission" date="2020-10" db="EMBL/GenBank/DDBJ databases">
        <authorList>
            <person name="Gilroy R."/>
        </authorList>
    </citation>
    <scope>NUCLEOTIDE SEQUENCE</scope>
    <source>
        <strain evidence="1">CHK33-4379</strain>
    </source>
</reference>
<dbReference type="EMBL" id="DVLL01000025">
    <property type="protein sequence ID" value="HIT59632.1"/>
    <property type="molecule type" value="Genomic_DNA"/>
</dbReference>
<organism evidence="1 2">
    <name type="scientific">Candidatus Faeciplasma pullistercoris</name>
    <dbReference type="NCBI Taxonomy" id="2840800"/>
    <lineage>
        <taxon>Bacteria</taxon>
        <taxon>Bacillati</taxon>
        <taxon>Bacillota</taxon>
        <taxon>Clostridia</taxon>
        <taxon>Eubacteriales</taxon>
        <taxon>Oscillospiraceae</taxon>
        <taxon>Oscillospiraceae incertae sedis</taxon>
        <taxon>Candidatus Faeciplasma</taxon>
    </lineage>
</organism>
<dbReference type="AlphaFoldDB" id="A0A9D1KLN9"/>
<dbReference type="PANTHER" id="PTHR38449:SF1">
    <property type="entry name" value="REGULATORY PROTEIN SSL2874-RELATED"/>
    <property type="match status" value="1"/>
</dbReference>
<sequence>MENKGSMINIGYSCYVSSDKIVAIASPDSSPIKRIVQEARDKGSLIDCTYGKKTKSVIVTVSDHVILSSRSSEYILGMNGEEEADE</sequence>
<dbReference type="Pfam" id="PF04025">
    <property type="entry name" value="RemA-like"/>
    <property type="match status" value="1"/>
</dbReference>
<accession>A0A9D1KLN9</accession>
<dbReference type="PANTHER" id="PTHR38449">
    <property type="entry name" value="REGULATORY PROTEIN TM_1690-RELATED"/>
    <property type="match status" value="1"/>
</dbReference>
<comment type="caution">
    <text evidence="1">The sequence shown here is derived from an EMBL/GenBank/DDBJ whole genome shotgun (WGS) entry which is preliminary data.</text>
</comment>
<name>A0A9D1KLN9_9FIRM</name>
<evidence type="ECO:0000313" key="1">
    <source>
        <dbReference type="EMBL" id="HIT59632.1"/>
    </source>
</evidence>
<reference evidence="1" key="2">
    <citation type="journal article" date="2021" name="PeerJ">
        <title>Extensive microbial diversity within the chicken gut microbiome revealed by metagenomics and culture.</title>
        <authorList>
            <person name="Gilroy R."/>
            <person name="Ravi A."/>
            <person name="Getino M."/>
            <person name="Pursley I."/>
            <person name="Horton D.L."/>
            <person name="Alikhan N.F."/>
            <person name="Baker D."/>
            <person name="Gharbi K."/>
            <person name="Hall N."/>
            <person name="Watson M."/>
            <person name="Adriaenssens E.M."/>
            <person name="Foster-Nyarko E."/>
            <person name="Jarju S."/>
            <person name="Secka A."/>
            <person name="Antonio M."/>
            <person name="Oren A."/>
            <person name="Chaudhuri R.R."/>
            <person name="La Ragione R."/>
            <person name="Hildebrand F."/>
            <person name="Pallen M.J."/>
        </authorList>
    </citation>
    <scope>NUCLEOTIDE SEQUENCE</scope>
    <source>
        <strain evidence="1">CHK33-4379</strain>
    </source>
</reference>
<gene>
    <name evidence="1" type="ORF">IAC39_07995</name>
</gene>